<comment type="caution">
    <text evidence="6">The sequence shown here is derived from an EMBL/GenBank/DDBJ whole genome shotgun (WGS) entry which is preliminary data.</text>
</comment>
<reference evidence="6 7" key="1">
    <citation type="submission" date="2020-11" db="EMBL/GenBank/DDBJ databases">
        <title>A novel isolate from a Black sea contaminated sediment with potential to produce alkanes: Plantactinospora alkalitolerans sp. nov.</title>
        <authorList>
            <person name="Carro L."/>
            <person name="Veyisoglu A."/>
            <person name="Guven K."/>
            <person name="Schumann P."/>
            <person name="Klenk H.-P."/>
            <person name="Sahin N."/>
        </authorList>
    </citation>
    <scope>NUCLEOTIDE SEQUENCE [LARGE SCALE GENOMIC DNA]</scope>
    <source>
        <strain evidence="6 7">S1510</strain>
    </source>
</reference>
<proteinExistence type="predicted"/>
<keyword evidence="2 5" id="KW-0812">Transmembrane</keyword>
<feature type="transmembrane region" description="Helical" evidence="5">
    <location>
        <begin position="83"/>
        <end position="102"/>
    </location>
</feature>
<comment type="subcellular location">
    <subcellularLocation>
        <location evidence="1">Endomembrane system</location>
        <topology evidence="1">Multi-pass membrane protein</topology>
    </subcellularLocation>
</comment>
<evidence type="ECO:0000256" key="1">
    <source>
        <dbReference type="ARBA" id="ARBA00004127"/>
    </source>
</evidence>
<evidence type="ECO:0000256" key="4">
    <source>
        <dbReference type="ARBA" id="ARBA00023136"/>
    </source>
</evidence>
<keyword evidence="3 5" id="KW-1133">Transmembrane helix</keyword>
<dbReference type="PANTHER" id="PTHR12714">
    <property type="entry name" value="PROTEIN-S ISOPRENYLCYSTEINE O-METHYLTRANSFERASE"/>
    <property type="match status" value="1"/>
</dbReference>
<dbReference type="Gene3D" id="1.20.120.1630">
    <property type="match status" value="1"/>
</dbReference>
<evidence type="ECO:0000256" key="2">
    <source>
        <dbReference type="ARBA" id="ARBA00022692"/>
    </source>
</evidence>
<dbReference type="EMBL" id="JADPUN010000365">
    <property type="protein sequence ID" value="MBF9134624.1"/>
    <property type="molecule type" value="Genomic_DNA"/>
</dbReference>
<accession>A0ABS0H8I3</accession>
<evidence type="ECO:0000256" key="3">
    <source>
        <dbReference type="ARBA" id="ARBA00022989"/>
    </source>
</evidence>
<evidence type="ECO:0000313" key="6">
    <source>
        <dbReference type="EMBL" id="MBF9134624.1"/>
    </source>
</evidence>
<evidence type="ECO:0000313" key="7">
    <source>
        <dbReference type="Proteomes" id="UP000638560"/>
    </source>
</evidence>
<dbReference type="InterPro" id="IPR007318">
    <property type="entry name" value="Phopholipid_MeTrfase"/>
</dbReference>
<feature type="transmembrane region" description="Helical" evidence="5">
    <location>
        <begin position="52"/>
        <end position="76"/>
    </location>
</feature>
<evidence type="ECO:0000256" key="5">
    <source>
        <dbReference type="SAM" id="Phobius"/>
    </source>
</evidence>
<organism evidence="6 7">
    <name type="scientific">Plantactinospora alkalitolerans</name>
    <dbReference type="NCBI Taxonomy" id="2789879"/>
    <lineage>
        <taxon>Bacteria</taxon>
        <taxon>Bacillati</taxon>
        <taxon>Actinomycetota</taxon>
        <taxon>Actinomycetes</taxon>
        <taxon>Micromonosporales</taxon>
        <taxon>Micromonosporaceae</taxon>
        <taxon>Plantactinospora</taxon>
    </lineage>
</organism>
<gene>
    <name evidence="6" type="ORF">I0C86_37700</name>
</gene>
<protein>
    <submittedName>
        <fullName evidence="6">Isoprenylcysteine carboxylmethyltransferase family protein</fullName>
    </submittedName>
</protein>
<name>A0ABS0H8I3_9ACTN</name>
<dbReference type="PANTHER" id="PTHR12714:SF9">
    <property type="entry name" value="PROTEIN-S-ISOPRENYLCYSTEINE O-METHYLTRANSFERASE"/>
    <property type="match status" value="1"/>
</dbReference>
<dbReference type="Proteomes" id="UP000638560">
    <property type="component" value="Unassembled WGS sequence"/>
</dbReference>
<keyword evidence="7" id="KW-1185">Reference proteome</keyword>
<sequence length="201" mass="21248">MLMVAWLALAVYLAGLVTAFGVRTWLHRAATGDSGFRRGAAPFGGGEWWAQALFGAALLLGVVAPVLGGTGLLGPIALLDRPVFAVVGLVLAVVGWLAVLAAQSAMSRSWRIGVDPDEHTELVTGGVFGLVRNPIFTSMTVLLVGLTAMVPNWVQLLALGCLVAGMQLQVRVVEEPYLGRTHGTAYADYRARVGRFLPRLG</sequence>
<keyword evidence="4 5" id="KW-0472">Membrane</keyword>
<dbReference type="Pfam" id="PF04191">
    <property type="entry name" value="PEMT"/>
    <property type="match status" value="1"/>
</dbReference>